<sequence length="58" mass="6912">MNKRQDAPKLYTKEIDLFINYLHLQRNFSDLTCKSYREDIAFFSGFLKVNGTNYKDVT</sequence>
<evidence type="ECO:0000259" key="3">
    <source>
        <dbReference type="PROSITE" id="PS51900"/>
    </source>
</evidence>
<dbReference type="InterPro" id="IPR044068">
    <property type="entry name" value="CB"/>
</dbReference>
<reference evidence="4" key="2">
    <citation type="journal article" date="2021" name="PeerJ">
        <title>Extensive microbial diversity within the chicken gut microbiome revealed by metagenomics and culture.</title>
        <authorList>
            <person name="Gilroy R."/>
            <person name="Ravi A."/>
            <person name="Getino M."/>
            <person name="Pursley I."/>
            <person name="Horton D.L."/>
            <person name="Alikhan N.F."/>
            <person name="Baker D."/>
            <person name="Gharbi K."/>
            <person name="Hall N."/>
            <person name="Watson M."/>
            <person name="Adriaenssens E.M."/>
            <person name="Foster-Nyarko E."/>
            <person name="Jarju S."/>
            <person name="Secka A."/>
            <person name="Antonio M."/>
            <person name="Oren A."/>
            <person name="Chaudhuri R.R."/>
            <person name="La Ragione R."/>
            <person name="Hildebrand F."/>
            <person name="Pallen M.J."/>
        </authorList>
    </citation>
    <scope>NUCLEOTIDE SEQUENCE</scope>
    <source>
        <strain evidence="4">1748</strain>
    </source>
</reference>
<accession>A0A9D9GSY5</accession>
<organism evidence="4 5">
    <name type="scientific">Candidatus Scatoplasma merdavium</name>
    <dbReference type="NCBI Taxonomy" id="2840932"/>
    <lineage>
        <taxon>Bacteria</taxon>
        <taxon>Bacillati</taxon>
        <taxon>Bacillota</taxon>
        <taxon>Bacilli</taxon>
        <taxon>Bacillales</taxon>
        <taxon>Candidatus Scatoplasma</taxon>
    </lineage>
</organism>
<dbReference type="SUPFAM" id="SSF47823">
    <property type="entry name" value="lambda integrase-like, N-terminal domain"/>
    <property type="match status" value="1"/>
</dbReference>
<feature type="non-terminal residue" evidence="4">
    <location>
        <position position="58"/>
    </location>
</feature>
<dbReference type="InterPro" id="IPR010998">
    <property type="entry name" value="Integrase_recombinase_N"/>
</dbReference>
<dbReference type="InterPro" id="IPR004107">
    <property type="entry name" value="Integrase_SAM-like_N"/>
</dbReference>
<evidence type="ECO:0000313" key="4">
    <source>
        <dbReference type="EMBL" id="MBO8414610.1"/>
    </source>
</evidence>
<keyword evidence="1 2" id="KW-0238">DNA-binding</keyword>
<feature type="domain" description="Core-binding (CB)" evidence="3">
    <location>
        <begin position="9"/>
        <end position="58"/>
    </location>
</feature>
<gene>
    <name evidence="4" type="ORF">IAC78_03990</name>
</gene>
<protein>
    <submittedName>
        <fullName evidence="4">Site-specific integrase</fullName>
    </submittedName>
</protein>
<evidence type="ECO:0000313" key="5">
    <source>
        <dbReference type="Proteomes" id="UP000823629"/>
    </source>
</evidence>
<comment type="caution">
    <text evidence="4">The sequence shown here is derived from an EMBL/GenBank/DDBJ whole genome shotgun (WGS) entry which is preliminary data.</text>
</comment>
<dbReference type="AlphaFoldDB" id="A0A9D9GSY5"/>
<dbReference type="EMBL" id="JADING010000115">
    <property type="protein sequence ID" value="MBO8414610.1"/>
    <property type="molecule type" value="Genomic_DNA"/>
</dbReference>
<dbReference type="Proteomes" id="UP000823629">
    <property type="component" value="Unassembled WGS sequence"/>
</dbReference>
<dbReference type="GO" id="GO:0015074">
    <property type="term" value="P:DNA integration"/>
    <property type="evidence" value="ECO:0007669"/>
    <property type="project" value="InterPro"/>
</dbReference>
<reference evidence="4" key="1">
    <citation type="submission" date="2020-10" db="EMBL/GenBank/DDBJ databases">
        <authorList>
            <person name="Gilroy R."/>
        </authorList>
    </citation>
    <scope>NUCLEOTIDE SEQUENCE</scope>
    <source>
        <strain evidence="4">1748</strain>
    </source>
</reference>
<name>A0A9D9GSY5_9BACL</name>
<dbReference type="Gene3D" id="1.10.150.130">
    <property type="match status" value="1"/>
</dbReference>
<dbReference type="GO" id="GO:0003677">
    <property type="term" value="F:DNA binding"/>
    <property type="evidence" value="ECO:0007669"/>
    <property type="project" value="UniProtKB-UniRule"/>
</dbReference>
<evidence type="ECO:0000256" key="2">
    <source>
        <dbReference type="PROSITE-ProRule" id="PRU01248"/>
    </source>
</evidence>
<dbReference type="Pfam" id="PF02899">
    <property type="entry name" value="Phage_int_SAM_1"/>
    <property type="match status" value="1"/>
</dbReference>
<dbReference type="PROSITE" id="PS51900">
    <property type="entry name" value="CB"/>
    <property type="match status" value="1"/>
</dbReference>
<proteinExistence type="predicted"/>
<evidence type="ECO:0000256" key="1">
    <source>
        <dbReference type="ARBA" id="ARBA00023125"/>
    </source>
</evidence>